<dbReference type="EMBL" id="JABKKF010000006">
    <property type="protein sequence ID" value="NPD92234.1"/>
    <property type="molecule type" value="Genomic_DNA"/>
</dbReference>
<organism evidence="1 2">
    <name type="scientific">Xylanibacter muris</name>
    <dbReference type="NCBI Taxonomy" id="2736290"/>
    <lineage>
        <taxon>Bacteria</taxon>
        <taxon>Pseudomonadati</taxon>
        <taxon>Bacteroidota</taxon>
        <taxon>Bacteroidia</taxon>
        <taxon>Bacteroidales</taxon>
        <taxon>Prevotellaceae</taxon>
        <taxon>Xylanibacter</taxon>
    </lineage>
</organism>
<keyword evidence="2" id="KW-1185">Reference proteome</keyword>
<name>A0ABX2APV3_9BACT</name>
<protein>
    <recommendedName>
        <fullName evidence="3">N-acetyltransferase domain-containing protein</fullName>
    </recommendedName>
</protein>
<sequence>MKIINLKGTDERLYGLVARLIMNPAVLRQNNNYPFRTSLRHTWYIAMDGDAVIGFLPVKDMRPGLYLDNYYIKGDNAQTLSCLLKYLISDSDQNITAMVHTRHADIFRQHGFISYKKWTKYEKMQYHNIICKEK</sequence>
<accession>A0ABX2APV3</accession>
<dbReference type="RefSeq" id="WP_172275585.1">
    <property type="nucleotide sequence ID" value="NZ_CASGMU010000014.1"/>
</dbReference>
<gene>
    <name evidence="1" type="ORF">HPS56_07720</name>
</gene>
<proteinExistence type="predicted"/>
<evidence type="ECO:0008006" key="3">
    <source>
        <dbReference type="Google" id="ProtNLM"/>
    </source>
</evidence>
<reference evidence="1 2" key="1">
    <citation type="submission" date="2020-05" db="EMBL/GenBank/DDBJ databases">
        <title>Distinct polysaccharide utilization as determinants for interspecies competition between intestinal Prevotella spp.</title>
        <authorList>
            <person name="Galvez E.J.C."/>
            <person name="Iljazovic A."/>
            <person name="Strowig T."/>
        </authorList>
    </citation>
    <scope>NUCLEOTIDE SEQUENCE [LARGE SCALE GENOMIC DNA]</scope>
    <source>
        <strain evidence="1 2">PMUR</strain>
    </source>
</reference>
<evidence type="ECO:0000313" key="2">
    <source>
        <dbReference type="Proteomes" id="UP000714420"/>
    </source>
</evidence>
<dbReference type="Proteomes" id="UP000714420">
    <property type="component" value="Unassembled WGS sequence"/>
</dbReference>
<evidence type="ECO:0000313" key="1">
    <source>
        <dbReference type="EMBL" id="NPD92234.1"/>
    </source>
</evidence>
<comment type="caution">
    <text evidence="1">The sequence shown here is derived from an EMBL/GenBank/DDBJ whole genome shotgun (WGS) entry which is preliminary data.</text>
</comment>